<keyword evidence="2" id="KW-1185">Reference proteome</keyword>
<reference evidence="1 2" key="1">
    <citation type="submission" date="2019-07" db="EMBL/GenBank/DDBJ databases">
        <title>Whole genome shotgun sequence of Nocardia ninae NBRC 108245.</title>
        <authorList>
            <person name="Hosoyama A."/>
            <person name="Uohara A."/>
            <person name="Ohji S."/>
            <person name="Ichikawa N."/>
        </authorList>
    </citation>
    <scope>NUCLEOTIDE SEQUENCE [LARGE SCALE GENOMIC DNA]</scope>
    <source>
        <strain evidence="1 2">NBRC 108245</strain>
    </source>
</reference>
<sequence length="107" mass="11915">MSDVYTVPKSQGAKRENRFYFRAKDGGKVYSVPKLQYLSGDGSDYIEQAIADEVDEIRMTRRLLIVECPAAEQDIRRMAGDQIADLSVAWAEKSTVDMGESDGSDDS</sequence>
<evidence type="ECO:0000313" key="1">
    <source>
        <dbReference type="EMBL" id="GEM41980.1"/>
    </source>
</evidence>
<organism evidence="1 2">
    <name type="scientific">Nocardia ninae NBRC 108245</name>
    <dbReference type="NCBI Taxonomy" id="1210091"/>
    <lineage>
        <taxon>Bacteria</taxon>
        <taxon>Bacillati</taxon>
        <taxon>Actinomycetota</taxon>
        <taxon>Actinomycetes</taxon>
        <taxon>Mycobacteriales</taxon>
        <taxon>Nocardiaceae</taxon>
        <taxon>Nocardia</taxon>
    </lineage>
</organism>
<dbReference type="EMBL" id="BJXA01000060">
    <property type="protein sequence ID" value="GEM41980.1"/>
    <property type="molecule type" value="Genomic_DNA"/>
</dbReference>
<dbReference type="OrthoDB" id="4578704at2"/>
<dbReference type="RefSeq" id="WP_147139261.1">
    <property type="nucleotide sequence ID" value="NZ_BJXA01000060.1"/>
</dbReference>
<name>A0A511MMX5_9NOCA</name>
<accession>A0A511MMX5</accession>
<gene>
    <name evidence="1" type="ORF">NN4_64990</name>
</gene>
<dbReference type="Proteomes" id="UP000321424">
    <property type="component" value="Unassembled WGS sequence"/>
</dbReference>
<dbReference type="AlphaFoldDB" id="A0A511MMX5"/>
<evidence type="ECO:0000313" key="2">
    <source>
        <dbReference type="Proteomes" id="UP000321424"/>
    </source>
</evidence>
<proteinExistence type="predicted"/>
<protein>
    <submittedName>
        <fullName evidence="1">Uncharacterized protein</fullName>
    </submittedName>
</protein>
<comment type="caution">
    <text evidence="1">The sequence shown here is derived from an EMBL/GenBank/DDBJ whole genome shotgun (WGS) entry which is preliminary data.</text>
</comment>